<gene>
    <name evidence="2" type="ORF">PIB30_101055</name>
</gene>
<name>A0ABU6QXN1_9FABA</name>
<evidence type="ECO:0000259" key="1">
    <source>
        <dbReference type="Pfam" id="PF13966"/>
    </source>
</evidence>
<proteinExistence type="predicted"/>
<dbReference type="InterPro" id="IPR026960">
    <property type="entry name" value="RVT-Znf"/>
</dbReference>
<keyword evidence="3" id="KW-1185">Reference proteome</keyword>
<accession>A0ABU6QXN1</accession>
<feature type="domain" description="Reverse transcriptase zinc-binding" evidence="1">
    <location>
        <begin position="16"/>
        <end position="68"/>
    </location>
</feature>
<comment type="caution">
    <text evidence="2">The sequence shown here is derived from an EMBL/GenBank/DDBJ whole genome shotgun (WGS) entry which is preliminary data.</text>
</comment>
<sequence>MSPGLMSVSRQSPMEKFSPPKLELLVWMVMLEKINTRDKLASCGVLPNSMAMCPMCDLHGEEATDDVFEDLLFLNFQMHQTLEKNMIVHDSFNVLRQWYDILHSR</sequence>
<evidence type="ECO:0000313" key="3">
    <source>
        <dbReference type="Proteomes" id="UP001341840"/>
    </source>
</evidence>
<organism evidence="2 3">
    <name type="scientific">Stylosanthes scabra</name>
    <dbReference type="NCBI Taxonomy" id="79078"/>
    <lineage>
        <taxon>Eukaryota</taxon>
        <taxon>Viridiplantae</taxon>
        <taxon>Streptophyta</taxon>
        <taxon>Embryophyta</taxon>
        <taxon>Tracheophyta</taxon>
        <taxon>Spermatophyta</taxon>
        <taxon>Magnoliopsida</taxon>
        <taxon>eudicotyledons</taxon>
        <taxon>Gunneridae</taxon>
        <taxon>Pentapetalae</taxon>
        <taxon>rosids</taxon>
        <taxon>fabids</taxon>
        <taxon>Fabales</taxon>
        <taxon>Fabaceae</taxon>
        <taxon>Papilionoideae</taxon>
        <taxon>50 kb inversion clade</taxon>
        <taxon>dalbergioids sensu lato</taxon>
        <taxon>Dalbergieae</taxon>
        <taxon>Pterocarpus clade</taxon>
        <taxon>Stylosanthes</taxon>
    </lineage>
</organism>
<reference evidence="2 3" key="1">
    <citation type="journal article" date="2023" name="Plants (Basel)">
        <title>Bridging the Gap: Combining Genomics and Transcriptomics Approaches to Understand Stylosanthes scabra, an Orphan Legume from the Brazilian Caatinga.</title>
        <authorList>
            <person name="Ferreira-Neto J.R.C."/>
            <person name="da Silva M.D."/>
            <person name="Binneck E."/>
            <person name="de Melo N.F."/>
            <person name="da Silva R.H."/>
            <person name="de Melo A.L.T.M."/>
            <person name="Pandolfi V."/>
            <person name="Bustamante F.O."/>
            <person name="Brasileiro-Vidal A.C."/>
            <person name="Benko-Iseppon A.M."/>
        </authorList>
    </citation>
    <scope>NUCLEOTIDE SEQUENCE [LARGE SCALE GENOMIC DNA]</scope>
    <source>
        <tissue evidence="2">Leaves</tissue>
    </source>
</reference>
<protein>
    <recommendedName>
        <fullName evidence="1">Reverse transcriptase zinc-binding domain-containing protein</fullName>
    </recommendedName>
</protein>
<dbReference type="EMBL" id="JASCZI010002901">
    <property type="protein sequence ID" value="MED6116523.1"/>
    <property type="molecule type" value="Genomic_DNA"/>
</dbReference>
<dbReference type="Proteomes" id="UP001341840">
    <property type="component" value="Unassembled WGS sequence"/>
</dbReference>
<dbReference type="Pfam" id="PF13966">
    <property type="entry name" value="zf-RVT"/>
    <property type="match status" value="1"/>
</dbReference>
<evidence type="ECO:0000313" key="2">
    <source>
        <dbReference type="EMBL" id="MED6116523.1"/>
    </source>
</evidence>